<dbReference type="InterPro" id="IPR001900">
    <property type="entry name" value="RNase_II/R"/>
</dbReference>
<comment type="catalytic activity">
    <reaction evidence="1 8">
        <text>Exonucleolytic cleavage in the 3'- to 5'-direction to yield nucleoside 5'-phosphates.</text>
        <dbReference type="EC" id="3.1.13.1"/>
    </reaction>
</comment>
<feature type="region of interest" description="Disordered" evidence="9">
    <location>
        <begin position="727"/>
        <end position="758"/>
    </location>
</feature>
<dbReference type="EC" id="3.1.13.1" evidence="8"/>
<dbReference type="InterPro" id="IPR013223">
    <property type="entry name" value="RNase_B_OB_dom"/>
</dbReference>
<keyword evidence="6 8" id="KW-0269">Exonuclease</keyword>
<evidence type="ECO:0000256" key="7">
    <source>
        <dbReference type="ARBA" id="ARBA00022884"/>
    </source>
</evidence>
<keyword evidence="4 8" id="KW-0540">Nuclease</keyword>
<evidence type="ECO:0000256" key="1">
    <source>
        <dbReference type="ARBA" id="ARBA00001849"/>
    </source>
</evidence>
<comment type="caution">
    <text evidence="11">The sequence shown here is derived from an EMBL/GenBank/DDBJ whole genome shotgun (WGS) entry which is preliminary data.</text>
</comment>
<dbReference type="PANTHER" id="PTHR23355:SF9">
    <property type="entry name" value="DIS3-LIKE EXONUCLEASE 2"/>
    <property type="match status" value="1"/>
</dbReference>
<dbReference type="NCBIfam" id="TIGR02063">
    <property type="entry name" value="RNase_R"/>
    <property type="match status" value="1"/>
</dbReference>
<dbReference type="EMBL" id="RCDA01000001">
    <property type="protein sequence ID" value="RLK51175.1"/>
    <property type="molecule type" value="Genomic_DNA"/>
</dbReference>
<dbReference type="Pfam" id="PF08206">
    <property type="entry name" value="OB_RNB"/>
    <property type="match status" value="1"/>
</dbReference>
<dbReference type="OrthoDB" id="9764149at2"/>
<dbReference type="Pfam" id="PF00773">
    <property type="entry name" value="RNB"/>
    <property type="match status" value="1"/>
</dbReference>
<protein>
    <recommendedName>
        <fullName evidence="8">Ribonuclease R</fullName>
        <shortName evidence="8">RNase R</shortName>
        <ecNumber evidence="8">3.1.13.1</ecNumber>
    </recommendedName>
</protein>
<dbReference type="Pfam" id="PF00575">
    <property type="entry name" value="S1"/>
    <property type="match status" value="1"/>
</dbReference>
<feature type="compositionally biased region" description="Basic residues" evidence="9">
    <location>
        <begin position="748"/>
        <end position="758"/>
    </location>
</feature>
<feature type="domain" description="S1 motif" evidence="10">
    <location>
        <begin position="645"/>
        <end position="726"/>
    </location>
</feature>
<dbReference type="InterPro" id="IPR004476">
    <property type="entry name" value="RNase_II/RNase_R"/>
</dbReference>
<dbReference type="SMART" id="SM00316">
    <property type="entry name" value="S1"/>
    <property type="match status" value="1"/>
</dbReference>
<keyword evidence="3 8" id="KW-0963">Cytoplasm</keyword>
<dbReference type="Proteomes" id="UP000275461">
    <property type="component" value="Unassembled WGS sequence"/>
</dbReference>
<name>A0A498C5S7_9GAMM</name>
<evidence type="ECO:0000256" key="3">
    <source>
        <dbReference type="ARBA" id="ARBA00022490"/>
    </source>
</evidence>
<dbReference type="InterPro" id="IPR011805">
    <property type="entry name" value="RNase_R"/>
</dbReference>
<dbReference type="SMART" id="SM00357">
    <property type="entry name" value="CSP"/>
    <property type="match status" value="2"/>
</dbReference>
<dbReference type="SMART" id="SM00955">
    <property type="entry name" value="RNB"/>
    <property type="match status" value="1"/>
</dbReference>
<dbReference type="NCBIfam" id="TIGR00358">
    <property type="entry name" value="3_prime_RNase"/>
    <property type="match status" value="1"/>
</dbReference>
<comment type="subcellular location">
    <subcellularLocation>
        <location evidence="2 8">Cytoplasm</location>
    </subcellularLocation>
</comment>
<dbReference type="GO" id="GO:0006402">
    <property type="term" value="P:mRNA catabolic process"/>
    <property type="evidence" value="ECO:0007669"/>
    <property type="project" value="TreeGrafter"/>
</dbReference>
<gene>
    <name evidence="8" type="primary">rnr</name>
    <name evidence="11" type="ORF">DFR31_1095</name>
</gene>
<dbReference type="GO" id="GO:0003723">
    <property type="term" value="F:RNA binding"/>
    <property type="evidence" value="ECO:0007669"/>
    <property type="project" value="UniProtKB-UniRule"/>
</dbReference>
<dbReference type="InterPro" id="IPR013668">
    <property type="entry name" value="RNase_R_HTH_12"/>
</dbReference>
<dbReference type="InterPro" id="IPR003029">
    <property type="entry name" value="S1_domain"/>
</dbReference>
<dbReference type="CDD" id="cd04471">
    <property type="entry name" value="S1_RNase_R"/>
    <property type="match status" value="1"/>
</dbReference>
<proteinExistence type="inferred from homology"/>
<feature type="compositionally biased region" description="Basic and acidic residues" evidence="9">
    <location>
        <begin position="16"/>
        <end position="26"/>
    </location>
</feature>
<dbReference type="Pfam" id="PF17876">
    <property type="entry name" value="CSD2"/>
    <property type="match status" value="1"/>
</dbReference>
<dbReference type="Gene3D" id="2.40.50.140">
    <property type="entry name" value="Nucleic acid-binding proteins"/>
    <property type="match status" value="2"/>
</dbReference>
<dbReference type="AlphaFoldDB" id="A0A498C5S7"/>
<organism evidence="11 12">
    <name type="scientific">Alkalispirillum mobile</name>
    <dbReference type="NCBI Taxonomy" id="85925"/>
    <lineage>
        <taxon>Bacteria</taxon>
        <taxon>Pseudomonadati</taxon>
        <taxon>Pseudomonadota</taxon>
        <taxon>Gammaproteobacteria</taxon>
        <taxon>Chromatiales</taxon>
        <taxon>Ectothiorhodospiraceae</taxon>
        <taxon>Alkalispirillum</taxon>
    </lineage>
</organism>
<evidence type="ECO:0000313" key="12">
    <source>
        <dbReference type="Proteomes" id="UP000275461"/>
    </source>
</evidence>
<evidence type="ECO:0000256" key="2">
    <source>
        <dbReference type="ARBA" id="ARBA00004496"/>
    </source>
</evidence>
<comment type="similarity">
    <text evidence="8">Belongs to the RNR ribonuclease family. RNase R subfamily.</text>
</comment>
<evidence type="ECO:0000256" key="6">
    <source>
        <dbReference type="ARBA" id="ARBA00022839"/>
    </source>
</evidence>
<dbReference type="GO" id="GO:0005829">
    <property type="term" value="C:cytosol"/>
    <property type="evidence" value="ECO:0007669"/>
    <property type="project" value="TreeGrafter"/>
</dbReference>
<keyword evidence="12" id="KW-1185">Reference proteome</keyword>
<comment type="function">
    <text evidence="8">3'-5' exoribonuclease that releases 5'-nucleoside monophosphates and is involved in maturation of structured RNAs.</text>
</comment>
<dbReference type="Pfam" id="PF08461">
    <property type="entry name" value="WHD_RNase_R"/>
    <property type="match status" value="1"/>
</dbReference>
<dbReference type="GO" id="GO:0008859">
    <property type="term" value="F:exoribonuclease II activity"/>
    <property type="evidence" value="ECO:0007669"/>
    <property type="project" value="UniProtKB-UniRule"/>
</dbReference>
<dbReference type="InterPro" id="IPR011129">
    <property type="entry name" value="CSD"/>
</dbReference>
<dbReference type="HAMAP" id="MF_01895">
    <property type="entry name" value="RNase_R"/>
    <property type="match status" value="1"/>
</dbReference>
<evidence type="ECO:0000256" key="5">
    <source>
        <dbReference type="ARBA" id="ARBA00022801"/>
    </source>
</evidence>
<keyword evidence="5 8" id="KW-0378">Hydrolase</keyword>
<evidence type="ECO:0000256" key="8">
    <source>
        <dbReference type="HAMAP-Rule" id="MF_01895"/>
    </source>
</evidence>
<dbReference type="PROSITE" id="PS50126">
    <property type="entry name" value="S1"/>
    <property type="match status" value="1"/>
</dbReference>
<evidence type="ECO:0000256" key="9">
    <source>
        <dbReference type="SAM" id="MobiDB-lite"/>
    </source>
</evidence>
<dbReference type="InterPro" id="IPR022966">
    <property type="entry name" value="RNase_II/R_CS"/>
</dbReference>
<dbReference type="SUPFAM" id="SSF50249">
    <property type="entry name" value="Nucleic acid-binding proteins"/>
    <property type="match status" value="4"/>
</dbReference>
<evidence type="ECO:0000259" key="10">
    <source>
        <dbReference type="PROSITE" id="PS50126"/>
    </source>
</evidence>
<feature type="region of interest" description="Disordered" evidence="9">
    <location>
        <begin position="1"/>
        <end position="26"/>
    </location>
</feature>
<dbReference type="PANTHER" id="PTHR23355">
    <property type="entry name" value="RIBONUCLEASE"/>
    <property type="match status" value="1"/>
</dbReference>
<sequence>MAKRKRSKLPQQGPYLDREQQKYDRPVPSREYLLEVIGAHGRPFTRQELAELLELTDPDQQEGLRRRLRAMERDGQLVRNRRRGYVIVDNRDLVRGRIQGHQNGSGWLRPDDGSAWVYLPPRQMRALMHGDRAIARVVGLGEDKRPEGELVEVLERANSRLLGRYFEESGIGFVMPENKRMSHDIIVPAHEGAGAVSGQMVVVEIRSQPTERRQALGQVVEVLGEHIDPGMEIKVAAETYGIPVEWPEAVDREIAHLGEQVPEAAKADRVDLRDTPLVTIDGADARDFDDAVYCEPTPSGWKLTVAIADVSHYVRPGTALDDEAQNRATSVYFPRNVVPMLPEVLSNGLCSLNPKVDRLCMACEMLIDRNGEIKRSRFLRAVMRSHARFTYEQVWGLLQGDDPEGAAEHADLLPHLHHLYELYGALRSARERRGAIDFESSEADIEFDEQGRIVSIAPTRRNDVHKLIEECMIAANVCAARFLERQRIGGLYRVHDTPPEDRLVSLREFLSGIGLQLGGGDKPRAADYAEIMQQVKDRPDRHLIETVMLRSMQAADYRPDNSGHFGLALDAYAHFTSPIRRYPDLMMHRAIGHILDGGTGGSYPVRHDELVALGEHCSTCERRADDATRDALLTLKCEYMQQHLGDEFNGVISGVTSFGLFIELEDLFVDGLVHVTQLESDFFHFDPVGHRLLGERSGKEYRLTDRVRVQIARVDKDERKIDFSMVAHPLDAEGNPLPGAEQGGGKRGGGRKRRSRRQ</sequence>
<dbReference type="InterPro" id="IPR012340">
    <property type="entry name" value="NA-bd_OB-fold"/>
</dbReference>
<dbReference type="RefSeq" id="WP_121441600.1">
    <property type="nucleotide sequence ID" value="NZ_RCDA01000001.1"/>
</dbReference>
<accession>A0A498C5S7</accession>
<dbReference type="InterPro" id="IPR050180">
    <property type="entry name" value="RNR_Ribonuclease"/>
</dbReference>
<dbReference type="InterPro" id="IPR040476">
    <property type="entry name" value="CSD2"/>
</dbReference>
<evidence type="ECO:0000313" key="11">
    <source>
        <dbReference type="EMBL" id="RLK51175.1"/>
    </source>
</evidence>
<reference evidence="11 12" key="1">
    <citation type="submission" date="2018-10" db="EMBL/GenBank/DDBJ databases">
        <title>Genomic Encyclopedia of Type Strains, Phase IV (KMG-IV): sequencing the most valuable type-strain genomes for metagenomic binning, comparative biology and taxonomic classification.</title>
        <authorList>
            <person name="Goeker M."/>
        </authorList>
    </citation>
    <scope>NUCLEOTIDE SEQUENCE [LARGE SCALE GENOMIC DNA]</scope>
    <source>
        <strain evidence="11 12">DSM 12769</strain>
    </source>
</reference>
<dbReference type="PROSITE" id="PS01175">
    <property type="entry name" value="RIBONUCLEASE_II"/>
    <property type="match status" value="1"/>
</dbReference>
<keyword evidence="7 8" id="KW-0694">RNA-binding</keyword>
<evidence type="ECO:0000256" key="4">
    <source>
        <dbReference type="ARBA" id="ARBA00022722"/>
    </source>
</evidence>